<evidence type="ECO:0000313" key="2">
    <source>
        <dbReference type="EMBL" id="KAF4044926.1"/>
    </source>
</evidence>
<comment type="caution">
    <text evidence="2">The sequence shown here is derived from an EMBL/GenBank/DDBJ whole genome shotgun (WGS) entry which is preliminary data.</text>
</comment>
<proteinExistence type="predicted"/>
<evidence type="ECO:0008006" key="4">
    <source>
        <dbReference type="Google" id="ProtNLM"/>
    </source>
</evidence>
<feature type="compositionally biased region" description="Polar residues" evidence="1">
    <location>
        <begin position="73"/>
        <end position="83"/>
    </location>
</feature>
<dbReference type="EMBL" id="WSZM01000058">
    <property type="protein sequence ID" value="KAF4044926.1"/>
    <property type="molecule type" value="Genomic_DNA"/>
</dbReference>
<name>A0A833SRS9_PHYIN</name>
<keyword evidence="3" id="KW-1185">Reference proteome</keyword>
<feature type="compositionally biased region" description="Polar residues" evidence="1">
    <location>
        <begin position="91"/>
        <end position="100"/>
    </location>
</feature>
<dbReference type="AlphaFoldDB" id="A0A833SRS9"/>
<feature type="compositionally biased region" description="Basic and acidic residues" evidence="1">
    <location>
        <begin position="38"/>
        <end position="58"/>
    </location>
</feature>
<organism evidence="2 3">
    <name type="scientific">Phytophthora infestans</name>
    <name type="common">Potato late blight agent</name>
    <name type="synonym">Botrytis infestans</name>
    <dbReference type="NCBI Taxonomy" id="4787"/>
    <lineage>
        <taxon>Eukaryota</taxon>
        <taxon>Sar</taxon>
        <taxon>Stramenopiles</taxon>
        <taxon>Oomycota</taxon>
        <taxon>Peronosporomycetes</taxon>
        <taxon>Peronosporales</taxon>
        <taxon>Peronosporaceae</taxon>
        <taxon>Phytophthora</taxon>
    </lineage>
</organism>
<accession>A0A833SRS9</accession>
<feature type="region of interest" description="Disordered" evidence="1">
    <location>
        <begin position="36"/>
        <end position="125"/>
    </location>
</feature>
<gene>
    <name evidence="2" type="ORF">GN244_ATG02845</name>
</gene>
<sequence length="225" mass="25218">MLHYYCVTVSAWDIETLPKHASTVTSFKELDSCWVPSDTKREIPPSPRQQEEEGRVGRNDGGSTRQEAKRTEITPNQEPSNTPHVRIQRRPQANETITTEQTRDRSEVDKKPKSSAYPLQKQNSTRYGRNGCQLLIEQLASERKRNVDPTALKNCLGSQLGQKRQLHTVVEACGLEFVSTQRTGNCQYYAVAMALLNQGYGPDGSTRAVENVRQTILGILGSVDD</sequence>
<evidence type="ECO:0000313" key="3">
    <source>
        <dbReference type="Proteomes" id="UP000602510"/>
    </source>
</evidence>
<reference evidence="2" key="1">
    <citation type="submission" date="2020-04" db="EMBL/GenBank/DDBJ databases">
        <title>Hybrid Assembly of Korean Phytophthora infestans isolates.</title>
        <authorList>
            <person name="Prokchorchik M."/>
            <person name="Lee Y."/>
            <person name="Seo J."/>
            <person name="Cho J.-H."/>
            <person name="Park Y.-E."/>
            <person name="Jang D.-C."/>
            <person name="Im J.-S."/>
            <person name="Choi J.-G."/>
            <person name="Park H.-J."/>
            <person name="Lee G.-B."/>
            <person name="Lee Y.-G."/>
            <person name="Hong S.-Y."/>
            <person name="Cho K."/>
            <person name="Sohn K.H."/>
        </authorList>
    </citation>
    <scope>NUCLEOTIDE SEQUENCE</scope>
    <source>
        <strain evidence="2">KR_1_A1</strain>
    </source>
</reference>
<dbReference type="Proteomes" id="UP000602510">
    <property type="component" value="Unassembled WGS sequence"/>
</dbReference>
<feature type="compositionally biased region" description="Basic and acidic residues" evidence="1">
    <location>
        <begin position="101"/>
        <end position="112"/>
    </location>
</feature>
<protein>
    <recommendedName>
        <fullName evidence="4">OTU domain-containing protein</fullName>
    </recommendedName>
</protein>
<evidence type="ECO:0000256" key="1">
    <source>
        <dbReference type="SAM" id="MobiDB-lite"/>
    </source>
</evidence>